<reference evidence="2 3" key="1">
    <citation type="submission" date="2018-09" db="EMBL/GenBank/DDBJ databases">
        <title>Metagenome Assembled Genomes from an Advanced Water Purification Facility.</title>
        <authorList>
            <person name="Stamps B.W."/>
            <person name="Spear J.R."/>
        </authorList>
    </citation>
    <scope>NUCLEOTIDE SEQUENCE [LARGE SCALE GENOMIC DNA]</scope>
    <source>
        <strain evidence="2">Bin_54_1</strain>
    </source>
</reference>
<gene>
    <name evidence="2" type="ORF">E6Q60_12895</name>
</gene>
<comment type="caution">
    <text evidence="2">The sequence shown here is derived from an EMBL/GenBank/DDBJ whole genome shotgun (WGS) entry which is preliminary data.</text>
</comment>
<evidence type="ECO:0000313" key="3">
    <source>
        <dbReference type="Proteomes" id="UP000321055"/>
    </source>
</evidence>
<protein>
    <submittedName>
        <fullName evidence="2">Acyl carrier protein</fullName>
    </submittedName>
</protein>
<dbReference type="NCBIfam" id="NF006617">
    <property type="entry name" value="PRK09184.1"/>
    <property type="match status" value="1"/>
</dbReference>
<dbReference type="Proteomes" id="UP000321055">
    <property type="component" value="Unassembled WGS sequence"/>
</dbReference>
<dbReference type="Gene3D" id="1.10.1200.10">
    <property type="entry name" value="ACP-like"/>
    <property type="match status" value="1"/>
</dbReference>
<dbReference type="EMBL" id="SSFX01000106">
    <property type="protein sequence ID" value="TXI26259.1"/>
    <property type="molecule type" value="Genomic_DNA"/>
</dbReference>
<dbReference type="PROSITE" id="PS50075">
    <property type="entry name" value="CARRIER"/>
    <property type="match status" value="1"/>
</dbReference>
<evidence type="ECO:0000313" key="2">
    <source>
        <dbReference type="EMBL" id="TXI26259.1"/>
    </source>
</evidence>
<organism evidence="2 3">
    <name type="scientific">Nitrosomonas oligotropha</name>
    <dbReference type="NCBI Taxonomy" id="42354"/>
    <lineage>
        <taxon>Bacteria</taxon>
        <taxon>Pseudomonadati</taxon>
        <taxon>Pseudomonadota</taxon>
        <taxon>Betaproteobacteria</taxon>
        <taxon>Nitrosomonadales</taxon>
        <taxon>Nitrosomonadaceae</taxon>
        <taxon>Nitrosomonas</taxon>
    </lineage>
</organism>
<dbReference type="InterPro" id="IPR036736">
    <property type="entry name" value="ACP-like_sf"/>
</dbReference>
<proteinExistence type="predicted"/>
<dbReference type="InterPro" id="IPR009081">
    <property type="entry name" value="PP-bd_ACP"/>
</dbReference>
<dbReference type="Pfam" id="PF00550">
    <property type="entry name" value="PP-binding"/>
    <property type="match status" value="1"/>
</dbReference>
<sequence length="95" mass="10571">MNNSINNTDLTSKLESEIAHLIVSTLNLEVTSDKIDPNLPLYRDGLGLDSIDILELALAVSKQYGFQIRSDDPENEAIFSSLRYLAAYIAVNRTK</sequence>
<accession>A0A5C7VML4</accession>
<name>A0A5C7VML4_9PROT</name>
<dbReference type="SUPFAM" id="SSF47336">
    <property type="entry name" value="ACP-like"/>
    <property type="match status" value="1"/>
</dbReference>
<dbReference type="AlphaFoldDB" id="A0A5C7VML4"/>
<feature type="domain" description="Carrier" evidence="1">
    <location>
        <begin position="9"/>
        <end position="93"/>
    </location>
</feature>
<evidence type="ECO:0000259" key="1">
    <source>
        <dbReference type="PROSITE" id="PS50075"/>
    </source>
</evidence>